<accession>A0A976FE61</accession>
<dbReference type="OrthoDB" id="73491at2759"/>
<dbReference type="AlphaFoldDB" id="A0A976FE61"/>
<dbReference type="InterPro" id="IPR022226">
    <property type="entry name" value="DUF3752"/>
</dbReference>
<organism evidence="3 4">
    <name type="scientific">Bremia lactucae</name>
    <name type="common">Lettuce downy mildew</name>
    <dbReference type="NCBI Taxonomy" id="4779"/>
    <lineage>
        <taxon>Eukaryota</taxon>
        <taxon>Sar</taxon>
        <taxon>Stramenopiles</taxon>
        <taxon>Oomycota</taxon>
        <taxon>Peronosporomycetes</taxon>
        <taxon>Peronosporales</taxon>
        <taxon>Peronosporaceae</taxon>
        <taxon>Bremia</taxon>
    </lineage>
</organism>
<dbReference type="EMBL" id="SHOA02000220">
    <property type="protein sequence ID" value="TDH65118.1"/>
    <property type="molecule type" value="Genomic_DNA"/>
</dbReference>
<dbReference type="PANTHER" id="PTHR46370">
    <property type="entry name" value="GPALPP MOTIFS-CONTAINING PROTEIN 1"/>
    <property type="match status" value="1"/>
</dbReference>
<feature type="region of interest" description="Disordered" evidence="1">
    <location>
        <begin position="1"/>
        <end position="65"/>
    </location>
</feature>
<feature type="domain" description="DUF3752" evidence="2">
    <location>
        <begin position="308"/>
        <end position="453"/>
    </location>
</feature>
<sequence>MAENKRLKRQNDDDTIKRKRHKRNCNDFKKKRHKQHKQHKYNTQKIHRRHRESAHGSENDGENEYAPVPDFIRARKVLCELLTETPELVNDLLTLMQMLDDGEIAVIGGIKNRRIRHKLKDLFPLLGLIKLKEPKGAFAKKKNEEEPSLMNVLKHMLTADSDKLGAKEYENTKLKPAKAEDTSTIHRPIKRDLPIGPALPSVLVRISNTGVQSDDEEDFMGPALPGMKGFRAADESTELKMAQQANLLETEQWKLARAGDRGLAVKEAGNTPMRREAWMTMMFENSTLQDALGPQSKLLTGKSVAFRSKDPAAVDKTWFDLPEERERANRAKLDMELLGYVRQENASSDSAARSIGTSATAQSIVNESILPVANPKQDEEMRKQMEQLLKSRGPSLLEQHQRKQAEQAKLEAGRSQIINGWNRERDLTARRGMSQDDAERMISAAKQINSKFTAPTISRQFL</sequence>
<proteinExistence type="predicted"/>
<dbReference type="InterPro" id="IPR046331">
    <property type="entry name" value="GPAM1-like"/>
</dbReference>
<feature type="compositionally biased region" description="Basic residues" evidence="1">
    <location>
        <begin position="17"/>
        <end position="52"/>
    </location>
</feature>
<gene>
    <name evidence="3" type="ORF">CCR75_000663</name>
</gene>
<evidence type="ECO:0000256" key="1">
    <source>
        <dbReference type="SAM" id="MobiDB-lite"/>
    </source>
</evidence>
<dbReference type="Proteomes" id="UP000294530">
    <property type="component" value="Unassembled WGS sequence"/>
</dbReference>
<reference evidence="3 4" key="1">
    <citation type="journal article" date="2021" name="Genome Biol.">
        <title>AFLAP: assembly-free linkage analysis pipeline using k-mers from genome sequencing data.</title>
        <authorList>
            <person name="Fletcher K."/>
            <person name="Zhang L."/>
            <person name="Gil J."/>
            <person name="Han R."/>
            <person name="Cavanaugh K."/>
            <person name="Michelmore R."/>
        </authorList>
    </citation>
    <scope>NUCLEOTIDE SEQUENCE [LARGE SCALE GENOMIC DNA]</scope>
    <source>
        <strain evidence="3 4">SF5</strain>
    </source>
</reference>
<dbReference type="KEGG" id="blac:94344440"/>
<keyword evidence="4" id="KW-1185">Reference proteome</keyword>
<dbReference type="GeneID" id="94344440"/>
<dbReference type="Pfam" id="PF12572">
    <property type="entry name" value="DUF3752"/>
    <property type="match status" value="1"/>
</dbReference>
<name>A0A976FE61_BRELC</name>
<evidence type="ECO:0000313" key="4">
    <source>
        <dbReference type="Proteomes" id="UP000294530"/>
    </source>
</evidence>
<dbReference type="RefSeq" id="XP_067814617.1">
    <property type="nucleotide sequence ID" value="XM_067958769.1"/>
</dbReference>
<comment type="caution">
    <text evidence="3">The sequence shown here is derived from an EMBL/GenBank/DDBJ whole genome shotgun (WGS) entry which is preliminary data.</text>
</comment>
<protein>
    <recommendedName>
        <fullName evidence="2">DUF3752 domain-containing protein</fullName>
    </recommendedName>
</protein>
<evidence type="ECO:0000259" key="2">
    <source>
        <dbReference type="Pfam" id="PF12572"/>
    </source>
</evidence>
<evidence type="ECO:0000313" key="3">
    <source>
        <dbReference type="EMBL" id="TDH65118.1"/>
    </source>
</evidence>
<dbReference type="PANTHER" id="PTHR46370:SF1">
    <property type="entry name" value="GPALPP MOTIFS-CONTAINING PROTEIN 1"/>
    <property type="match status" value="1"/>
</dbReference>